<proteinExistence type="predicted"/>
<name>A0A7I7NL19_9MYCO</name>
<evidence type="ECO:0000313" key="2">
    <source>
        <dbReference type="Proteomes" id="UP000466396"/>
    </source>
</evidence>
<dbReference type="Proteomes" id="UP000466396">
    <property type="component" value="Chromosome"/>
</dbReference>
<sequence>MSVVPDDLRTLSCEAVLYVYPLALMEVERLQALNPRVGSNPDVGATPDRMR</sequence>
<dbReference type="EMBL" id="AP022581">
    <property type="protein sequence ID" value="BBX96391.1"/>
    <property type="molecule type" value="Genomic_DNA"/>
</dbReference>
<evidence type="ECO:0000313" key="1">
    <source>
        <dbReference type="EMBL" id="BBX96391.1"/>
    </source>
</evidence>
<dbReference type="KEGG" id="mlj:MLAC_16850"/>
<keyword evidence="2" id="KW-1185">Reference proteome</keyword>
<protein>
    <submittedName>
        <fullName evidence="1">Uncharacterized protein</fullName>
    </submittedName>
</protein>
<accession>A0A7I7NL19</accession>
<dbReference type="AlphaFoldDB" id="A0A7I7NL19"/>
<reference evidence="1 2" key="1">
    <citation type="journal article" date="2019" name="Emerg. Microbes Infect.">
        <title>Comprehensive subspecies identification of 175 nontuberculous mycobacteria species based on 7547 genomic profiles.</title>
        <authorList>
            <person name="Matsumoto Y."/>
            <person name="Kinjo T."/>
            <person name="Motooka D."/>
            <person name="Nabeya D."/>
            <person name="Jung N."/>
            <person name="Uechi K."/>
            <person name="Horii T."/>
            <person name="Iida T."/>
            <person name="Fujita J."/>
            <person name="Nakamura S."/>
        </authorList>
    </citation>
    <scope>NUCLEOTIDE SEQUENCE [LARGE SCALE GENOMIC DNA]</scope>
    <source>
        <strain evidence="1 2">JCM 15657</strain>
    </source>
</reference>
<dbReference type="RefSeq" id="WP_163745458.1">
    <property type="nucleotide sequence ID" value="NZ_AP022581.1"/>
</dbReference>
<organism evidence="1 2">
    <name type="scientific">Mycobacterium lacus</name>
    <dbReference type="NCBI Taxonomy" id="169765"/>
    <lineage>
        <taxon>Bacteria</taxon>
        <taxon>Bacillati</taxon>
        <taxon>Actinomycetota</taxon>
        <taxon>Actinomycetes</taxon>
        <taxon>Mycobacteriales</taxon>
        <taxon>Mycobacteriaceae</taxon>
        <taxon>Mycobacterium</taxon>
    </lineage>
</organism>
<gene>
    <name evidence="1" type="ORF">MLAC_16850</name>
</gene>